<dbReference type="EMBL" id="CM034393">
    <property type="protein sequence ID" value="KAJ0180170.1"/>
    <property type="molecule type" value="Genomic_DNA"/>
</dbReference>
<reference evidence="1 2" key="1">
    <citation type="journal article" date="2021" name="Front. Genet.">
        <title>Chromosome-Level Genome Assembly Reveals Significant Gene Expansion in the Toll and IMD Signaling Pathways of Dendrolimus kikuchii.</title>
        <authorList>
            <person name="Zhou J."/>
            <person name="Wu P."/>
            <person name="Xiong Z."/>
            <person name="Liu N."/>
            <person name="Zhao N."/>
            <person name="Ji M."/>
            <person name="Qiu Y."/>
            <person name="Yang B."/>
        </authorList>
    </citation>
    <scope>NUCLEOTIDE SEQUENCE [LARGE SCALE GENOMIC DNA]</scope>
    <source>
        <strain evidence="1">Ann1</strain>
    </source>
</reference>
<evidence type="ECO:0000313" key="1">
    <source>
        <dbReference type="EMBL" id="KAJ0180170.1"/>
    </source>
</evidence>
<evidence type="ECO:0000313" key="2">
    <source>
        <dbReference type="Proteomes" id="UP000824533"/>
    </source>
</evidence>
<organism evidence="1 2">
    <name type="scientific">Dendrolimus kikuchii</name>
    <dbReference type="NCBI Taxonomy" id="765133"/>
    <lineage>
        <taxon>Eukaryota</taxon>
        <taxon>Metazoa</taxon>
        <taxon>Ecdysozoa</taxon>
        <taxon>Arthropoda</taxon>
        <taxon>Hexapoda</taxon>
        <taxon>Insecta</taxon>
        <taxon>Pterygota</taxon>
        <taxon>Neoptera</taxon>
        <taxon>Endopterygota</taxon>
        <taxon>Lepidoptera</taxon>
        <taxon>Glossata</taxon>
        <taxon>Ditrysia</taxon>
        <taxon>Bombycoidea</taxon>
        <taxon>Lasiocampidae</taxon>
        <taxon>Dendrolimus</taxon>
    </lineage>
</organism>
<gene>
    <name evidence="1" type="ORF">K1T71_004761</name>
</gene>
<comment type="caution">
    <text evidence="1">The sequence shown here is derived from an EMBL/GenBank/DDBJ whole genome shotgun (WGS) entry which is preliminary data.</text>
</comment>
<proteinExistence type="predicted"/>
<sequence>MAEIVIVRRKVATVISDTNPLIILLIIFIIQTCVSQVINRAPHFVPQTGDMSKFSLSEDTQVGTPVYHLKGIDPENGQLKYSISGQYFSVDPLTGVVTLAKTLDREEQESLEVIISITDEGVANTEPNTVSLRRVIPVRDVNDNPPLFRNRPYIVNISEATTVGDEIEVNPKIIVTDRDEGDNAKIKVICSTKEKGSDTEACDTFRIVTDMISPNEYQVRLFLNRPLDFESRSAYVVSLEASDSSQKPLKTLASVAVAIWDVQDQPPVFVNAPYSATVPENTLPDTSILEIIAKDGDTANPRPVLLTLEGDTEQYFKLLPDRPLGRATLVASDIPIDRESDVVIQNGGVYNFFIKATELINNEVPSDFTVTPITIIVTDMDDHVPKFNKDKFDISIPENIENGSPIPGLSIYVEDSDIGVNSKYDLRLENVFNSEGVFAISTDHGEGRTPISIKVKDSSKLDYDVDDDDKRLFSFDIVSSVGDIDLSSARVNVKLLDMNDNAPVFDEISYKFNVLENATIGTKIGNVHATDKDYGIFGEIEYTLTGFGSNLFKTDRSKGGLYVRQMLDYEKQKSYSLTLFAKDGGGKGTTTSIFVDVIDVNDNAPLFELAEYTRTIRDGATSFEPQLVVRATDADGPTQGDGRVKYSLESDNSISHKGNVFTIDEDTGEITIIDKVETMDTPRGQYDLIVRATDYGIPPLHNESRVYIRVGVPGNQRPTFKGNYHHYKYTVAQFPDTTEDFTFDINPMNYKATIREDAKPGQNVTMVVANDPDGLDDLLRYRIVSGSKDNFVINEKTGLITVSNDANLDRDLNSDRYEILISAVDSGMPIPETATTTVFVTILDVNDKPPKFNMSESTTYISEKTKIGDVVTKMIAYDTDVNSKLKYSIVEPIKALSKAGVQLKSNSPYDFKNLFRIDEDTGEIFVNGTLDYSQASITILSIKVIDVNAELNKEKQYDIIEHTIYIQPYADKNPQFTNSGWTTANPVIYQKVKEEQPIGITVLVLTAEDPVSGHLVSNFKVINAETGLLQVDPLSGQVVLTKHLDYEELTNPNLTLTVKATSNDGSKHSIAKVIIEVINLNDNAPVFEKEMYKVSVPESVRYPEQIVTVKATDADALLTDEDKVKGYSDVRYTLRGENSDLFSIDNITGVIRVAENKTLDRERQSMLRLDIEAVDIPKGGSDRLKTTAPILIDVLDVDDNAPTFEKNVYTAVVPENVPIGISVINITATDPDEGLGGEIKYDFLDEGEANGLFTIDPKTGEIKTRKDLTGRGRTDPYRILVGATDGGGHSGDTSLSLYIGDVSANDGVPRFIRPAAGEVLSVSENATIGSPVYQVVASDPDDPTQPSGQLFYSIQQSNADAKIFAVDPHSGLITSRQTLDRERKDSYTLVLLVTDKGQPPQQSTRIVTVMVTDVDDHKPHFGRSLDDPPVVMIVKEEVPVGTVVGELQAIDEDIGDNAAIDYAITAGNELELLKLERTNDSKALVIAAARLDRETVAKQLITIKCFKYDTTPKLNRAYNRLDPSEIQVLIKIQDIDDHLPEFESANMTIGVRLNVPIDTIIANVKAIDKDPDAKIIMYNIVNMSFESPIKSKSLSNITDVLVLNNVTGDLKIMKNLIHYADGIFRLVIRANNSHDPDRFSDILVEVVVVRERDLLRLVMPGGTRQRYNSLRDRMSAALAQKGLRMQLHDANTAFYANLGPCFQFRKIESGEAQTPKAMKATIRSLGTEFQEILEHFNVHNITSCGVSRTKHSPAQHALLILAGILPVAAFIATLVLCCMHSNAKKRTRSALLIQREPPPVAASNISAPTRLYAEPLYTT</sequence>
<name>A0ACC1D8L9_9NEOP</name>
<dbReference type="Proteomes" id="UP000824533">
    <property type="component" value="Linkage Group LG07"/>
</dbReference>
<accession>A0ACC1D8L9</accession>
<protein>
    <submittedName>
        <fullName evidence="1">Uncharacterized protein</fullName>
    </submittedName>
</protein>
<keyword evidence="2" id="KW-1185">Reference proteome</keyword>